<dbReference type="PANTHER" id="PTHR39614">
    <property type="entry name" value="INTEGRAL MEMBRANE PROTEIN"/>
    <property type="match status" value="1"/>
</dbReference>
<organism evidence="4 5">
    <name type="scientific">Periconia macrospinosa</name>
    <dbReference type="NCBI Taxonomy" id="97972"/>
    <lineage>
        <taxon>Eukaryota</taxon>
        <taxon>Fungi</taxon>
        <taxon>Dikarya</taxon>
        <taxon>Ascomycota</taxon>
        <taxon>Pezizomycotina</taxon>
        <taxon>Dothideomycetes</taxon>
        <taxon>Pleosporomycetidae</taxon>
        <taxon>Pleosporales</taxon>
        <taxon>Massarineae</taxon>
        <taxon>Periconiaceae</taxon>
        <taxon>Periconia</taxon>
    </lineage>
</organism>
<feature type="transmembrane region" description="Helical" evidence="2">
    <location>
        <begin position="65"/>
        <end position="82"/>
    </location>
</feature>
<dbReference type="OrthoDB" id="3918601at2759"/>
<feature type="domain" description="Rhodopsin" evidence="3">
    <location>
        <begin position="50"/>
        <end position="281"/>
    </location>
</feature>
<dbReference type="InterPro" id="IPR049326">
    <property type="entry name" value="Rhodopsin_dom_fungi"/>
</dbReference>
<gene>
    <name evidence="4" type="ORF">DM02DRAFT_341538</name>
</gene>
<dbReference type="Proteomes" id="UP000244855">
    <property type="component" value="Unassembled WGS sequence"/>
</dbReference>
<reference evidence="4 5" key="1">
    <citation type="journal article" date="2018" name="Sci. Rep.">
        <title>Comparative genomics provides insights into the lifestyle and reveals functional heterogeneity of dark septate endophytic fungi.</title>
        <authorList>
            <person name="Knapp D.G."/>
            <person name="Nemeth J.B."/>
            <person name="Barry K."/>
            <person name="Hainaut M."/>
            <person name="Henrissat B."/>
            <person name="Johnson J."/>
            <person name="Kuo A."/>
            <person name="Lim J.H.P."/>
            <person name="Lipzen A."/>
            <person name="Nolan M."/>
            <person name="Ohm R.A."/>
            <person name="Tamas L."/>
            <person name="Grigoriev I.V."/>
            <person name="Spatafora J.W."/>
            <person name="Nagy L.G."/>
            <person name="Kovacs G.M."/>
        </authorList>
    </citation>
    <scope>NUCLEOTIDE SEQUENCE [LARGE SCALE GENOMIC DNA]</scope>
    <source>
        <strain evidence="4 5">DSE2036</strain>
    </source>
</reference>
<evidence type="ECO:0000256" key="2">
    <source>
        <dbReference type="SAM" id="Phobius"/>
    </source>
</evidence>
<protein>
    <recommendedName>
        <fullName evidence="3">Rhodopsin domain-containing protein</fullName>
    </recommendedName>
</protein>
<keyword evidence="2" id="KW-0472">Membrane</keyword>
<name>A0A2V1DTS5_9PLEO</name>
<evidence type="ECO:0000313" key="5">
    <source>
        <dbReference type="Proteomes" id="UP000244855"/>
    </source>
</evidence>
<feature type="region of interest" description="Disordered" evidence="1">
    <location>
        <begin position="403"/>
        <end position="439"/>
    </location>
</feature>
<evidence type="ECO:0000259" key="3">
    <source>
        <dbReference type="Pfam" id="PF20684"/>
    </source>
</evidence>
<feature type="transmembrane region" description="Helical" evidence="2">
    <location>
        <begin position="218"/>
        <end position="240"/>
    </location>
</feature>
<dbReference type="STRING" id="97972.A0A2V1DTS5"/>
<feature type="transmembrane region" description="Helical" evidence="2">
    <location>
        <begin position="260"/>
        <end position="277"/>
    </location>
</feature>
<keyword evidence="2" id="KW-1133">Transmembrane helix</keyword>
<feature type="compositionally biased region" description="Basic and acidic residues" evidence="1">
    <location>
        <begin position="403"/>
        <end position="414"/>
    </location>
</feature>
<dbReference type="Pfam" id="PF20684">
    <property type="entry name" value="Fung_rhodopsin"/>
    <property type="match status" value="1"/>
</dbReference>
<sequence length="439" mass="48616">MPQEETSTPTGLPEGISKPLAGINAQDQSGLIAILTAFALGLVLLSIGTRIYARHEFRLYRIDDFTFFAATGFAVVQFSLIFEELRQGLGKSEDQISPTVVPRMQKLGFAADLLYLIVLFLSKCCVSFLFLNLTPGNAHMRVIWTTVAASSTWVITSILLEAIRCNPSHPWTDDMVTCTNAFVRWAVIAALDAAIEFALVANAIYIVFDLQMAIKSKIIVVGAFSWRIPNIAFTIARLVFLSHPFEPSSSHIWNSRVVSTTQLSVGYTILATVVPYLKPFMMAYERPKTSYSSNYPSSTGTRFKLSNLDKNSQTASAALRTMDQEDEGALIEDPPVTLHHNIPQVKKRRRSAVRMGKLRPERTKYEVSASAAESGSHERSEHGSEDSEQMIITKGVEWSVKYHSDDRAAREGRHSVAGTEESRVATPGPDDITVIRSHV</sequence>
<accession>A0A2V1DTS5</accession>
<feature type="compositionally biased region" description="Basic and acidic residues" evidence="1">
    <location>
        <begin position="375"/>
        <end position="385"/>
    </location>
</feature>
<dbReference type="PANTHER" id="PTHR39614:SF2">
    <property type="entry name" value="INTEGRAL MEMBRANE PROTEIN"/>
    <property type="match status" value="1"/>
</dbReference>
<keyword evidence="5" id="KW-1185">Reference proteome</keyword>
<feature type="region of interest" description="Disordered" evidence="1">
    <location>
        <begin position="343"/>
        <end position="389"/>
    </location>
</feature>
<feature type="transmembrane region" description="Helical" evidence="2">
    <location>
        <begin position="113"/>
        <end position="131"/>
    </location>
</feature>
<dbReference type="EMBL" id="KZ805355">
    <property type="protein sequence ID" value="PVI01607.1"/>
    <property type="molecule type" value="Genomic_DNA"/>
</dbReference>
<feature type="transmembrane region" description="Helical" evidence="2">
    <location>
        <begin position="183"/>
        <end position="206"/>
    </location>
</feature>
<keyword evidence="2" id="KW-0812">Transmembrane</keyword>
<feature type="transmembrane region" description="Helical" evidence="2">
    <location>
        <begin position="143"/>
        <end position="163"/>
    </location>
</feature>
<evidence type="ECO:0000256" key="1">
    <source>
        <dbReference type="SAM" id="MobiDB-lite"/>
    </source>
</evidence>
<evidence type="ECO:0000313" key="4">
    <source>
        <dbReference type="EMBL" id="PVI01607.1"/>
    </source>
</evidence>
<dbReference type="AlphaFoldDB" id="A0A2V1DTS5"/>
<proteinExistence type="predicted"/>
<feature type="transmembrane region" description="Helical" evidence="2">
    <location>
        <begin position="30"/>
        <end position="53"/>
    </location>
</feature>